<evidence type="ECO:0000313" key="8">
    <source>
        <dbReference type="Proteomes" id="UP000188388"/>
    </source>
</evidence>
<reference evidence="8" key="1">
    <citation type="submission" date="2017-01" db="EMBL/GenBank/DDBJ databases">
        <authorList>
            <person name="Brunel B."/>
        </authorList>
    </citation>
    <scope>NUCLEOTIDE SEQUENCE [LARGE SCALE GENOMIC DNA]</scope>
</reference>
<dbReference type="STRING" id="1631249.BQ8794_280103"/>
<dbReference type="AlphaFoldDB" id="A0A1R3V988"/>
<name>A0A1R3V988_9HYPH</name>
<dbReference type="PIRSF" id="PIRSF006324">
    <property type="entry name" value="LeuE"/>
    <property type="match status" value="1"/>
</dbReference>
<evidence type="ECO:0000256" key="4">
    <source>
        <dbReference type="ARBA" id="ARBA00022989"/>
    </source>
</evidence>
<dbReference type="InterPro" id="IPR001123">
    <property type="entry name" value="LeuE-type"/>
</dbReference>
<gene>
    <name evidence="7" type="ORF">BQ8794_280103</name>
</gene>
<keyword evidence="5 6" id="KW-0472">Membrane</keyword>
<comment type="subcellular location">
    <subcellularLocation>
        <location evidence="1">Cell membrane</location>
        <topology evidence="1">Multi-pass membrane protein</topology>
    </subcellularLocation>
</comment>
<feature type="transmembrane region" description="Helical" evidence="6">
    <location>
        <begin position="87"/>
        <end position="104"/>
    </location>
</feature>
<dbReference type="PANTHER" id="PTHR30086">
    <property type="entry name" value="ARGININE EXPORTER PROTEIN ARGO"/>
    <property type="match status" value="1"/>
</dbReference>
<evidence type="ECO:0000256" key="3">
    <source>
        <dbReference type="ARBA" id="ARBA00022692"/>
    </source>
</evidence>
<dbReference type="Proteomes" id="UP000188388">
    <property type="component" value="Unassembled WGS sequence"/>
</dbReference>
<evidence type="ECO:0000256" key="2">
    <source>
        <dbReference type="ARBA" id="ARBA00022475"/>
    </source>
</evidence>
<feature type="transmembrane region" description="Helical" evidence="6">
    <location>
        <begin position="198"/>
        <end position="216"/>
    </location>
</feature>
<protein>
    <submittedName>
        <fullName evidence="7">Transporter</fullName>
    </submittedName>
</protein>
<dbReference type="PANTHER" id="PTHR30086:SF20">
    <property type="entry name" value="ARGININE EXPORTER PROTEIN ARGO-RELATED"/>
    <property type="match status" value="1"/>
</dbReference>
<keyword evidence="4 6" id="KW-1133">Transmembrane helix</keyword>
<feature type="transmembrane region" description="Helical" evidence="6">
    <location>
        <begin position="158"/>
        <end position="177"/>
    </location>
</feature>
<dbReference type="GO" id="GO:0015171">
    <property type="term" value="F:amino acid transmembrane transporter activity"/>
    <property type="evidence" value="ECO:0007669"/>
    <property type="project" value="TreeGrafter"/>
</dbReference>
<evidence type="ECO:0000313" key="7">
    <source>
        <dbReference type="EMBL" id="SIT56364.1"/>
    </source>
</evidence>
<feature type="transmembrane region" description="Helical" evidence="6">
    <location>
        <begin position="125"/>
        <end position="152"/>
    </location>
</feature>
<sequence length="220" mass="23085">MIAVSRVAKPHTVEEIMSLELYATYLVACLVIILVPGPTVTLIIANGIRHGSRAGLANVAGTQAGLAIMIAIVGIGLTSLIAGMGHWFEWVRLIGAAYLIWMGVQMFRSKGKLNADGSAKTPRGGFFLQGLLVAISNPKTLVFFGAFFPQFIAPDGNYGLQIGVMGLTAMIFAAVSDSTYALAAGRAGRLLSAGRVKLLSRISGSFLVGGGLWLAFSKAK</sequence>
<accession>A0A1R3V988</accession>
<dbReference type="EMBL" id="FTPD01000021">
    <property type="protein sequence ID" value="SIT56364.1"/>
    <property type="molecule type" value="Genomic_DNA"/>
</dbReference>
<keyword evidence="2" id="KW-1003">Cell membrane</keyword>
<evidence type="ECO:0000256" key="1">
    <source>
        <dbReference type="ARBA" id="ARBA00004651"/>
    </source>
</evidence>
<proteinExistence type="predicted"/>
<dbReference type="GO" id="GO:0005886">
    <property type="term" value="C:plasma membrane"/>
    <property type="evidence" value="ECO:0007669"/>
    <property type="project" value="UniProtKB-SubCell"/>
</dbReference>
<evidence type="ECO:0000256" key="5">
    <source>
        <dbReference type="ARBA" id="ARBA00023136"/>
    </source>
</evidence>
<keyword evidence="3 6" id="KW-0812">Transmembrane</keyword>
<organism evidence="7 8">
    <name type="scientific">Mesorhizobium prunaredense</name>
    <dbReference type="NCBI Taxonomy" id="1631249"/>
    <lineage>
        <taxon>Bacteria</taxon>
        <taxon>Pseudomonadati</taxon>
        <taxon>Pseudomonadota</taxon>
        <taxon>Alphaproteobacteria</taxon>
        <taxon>Hyphomicrobiales</taxon>
        <taxon>Phyllobacteriaceae</taxon>
        <taxon>Mesorhizobium</taxon>
    </lineage>
</organism>
<evidence type="ECO:0000256" key="6">
    <source>
        <dbReference type="SAM" id="Phobius"/>
    </source>
</evidence>
<dbReference type="Pfam" id="PF01810">
    <property type="entry name" value="LysE"/>
    <property type="match status" value="1"/>
</dbReference>
<feature type="transmembrane region" description="Helical" evidence="6">
    <location>
        <begin position="56"/>
        <end position="81"/>
    </location>
</feature>
<keyword evidence="8" id="KW-1185">Reference proteome</keyword>
<feature type="transmembrane region" description="Helical" evidence="6">
    <location>
        <begin position="22"/>
        <end position="44"/>
    </location>
</feature>